<organism evidence="1 2">
    <name type="scientific">Sphingobium yanoikuyae</name>
    <name type="common">Sphingomonas yanoikuyae</name>
    <dbReference type="NCBI Taxonomy" id="13690"/>
    <lineage>
        <taxon>Bacteria</taxon>
        <taxon>Pseudomonadati</taxon>
        <taxon>Pseudomonadota</taxon>
        <taxon>Alphaproteobacteria</taxon>
        <taxon>Sphingomonadales</taxon>
        <taxon>Sphingomonadaceae</taxon>
        <taxon>Sphingobium</taxon>
    </lineage>
</organism>
<dbReference type="RefSeq" id="WP_017503544.1">
    <property type="nucleotide sequence ID" value="NZ_CALUBW010000256.1"/>
</dbReference>
<accession>A0A084E9B9</accession>
<dbReference type="EMBL" id="JGVR01000050">
    <property type="protein sequence ID" value="KEZ14561.1"/>
    <property type="molecule type" value="Genomic_DNA"/>
</dbReference>
<dbReference type="InterPro" id="IPR053842">
    <property type="entry name" value="NikA-like"/>
</dbReference>
<sequence>MSVFTFRLDDDIAQRFDAVAESAGGRSVLLRRLVMNAVDAEEGKRSGPVRRRERATRRFEIRLTDAEIAALDAEADALGMKRTDWVTRLVRRRLHSVAPLPLEERAAVAQAWRELNRIGINLNQATRALNASVMVESGLDVAREAARVASFRAEIRMALAGLGTALKGDLAYWDSLDA</sequence>
<name>A0A084E9B9_SPHYA</name>
<gene>
    <name evidence="1" type="ORF">CP98_04806</name>
</gene>
<comment type="caution">
    <text evidence="1">The sequence shown here is derived from an EMBL/GenBank/DDBJ whole genome shotgun (WGS) entry which is preliminary data.</text>
</comment>
<evidence type="ECO:0000313" key="2">
    <source>
        <dbReference type="Proteomes" id="UP000028534"/>
    </source>
</evidence>
<evidence type="ECO:0000313" key="1">
    <source>
        <dbReference type="EMBL" id="KEZ14561.1"/>
    </source>
</evidence>
<dbReference type="PATRIC" id="fig|13690.10.peg.4960"/>
<reference evidence="1 2" key="1">
    <citation type="submission" date="2014-03" db="EMBL/GenBank/DDBJ databases">
        <title>Genome sequence of Sphingobium yanoikuyae B1.</title>
        <authorList>
            <person name="Gan H.M."/>
            <person name="Gan H.Y."/>
            <person name="Savka M.A."/>
        </authorList>
    </citation>
    <scope>NUCLEOTIDE SEQUENCE [LARGE SCALE GENOMIC DNA]</scope>
    <source>
        <strain evidence="1 2">B1</strain>
    </source>
</reference>
<dbReference type="Proteomes" id="UP000028534">
    <property type="component" value="Unassembled WGS sequence"/>
</dbReference>
<proteinExistence type="predicted"/>
<protein>
    <submittedName>
        <fullName evidence="1">Mobilization protein</fullName>
    </submittedName>
</protein>
<dbReference type="AlphaFoldDB" id="A0A084E9B9"/>
<dbReference type="Pfam" id="PF21983">
    <property type="entry name" value="NikA-like"/>
    <property type="match status" value="1"/>
</dbReference>